<dbReference type="SUPFAM" id="SSF55874">
    <property type="entry name" value="ATPase domain of HSP90 chaperone/DNA topoisomerase II/histidine kinase"/>
    <property type="match status" value="1"/>
</dbReference>
<keyword evidence="1" id="KW-0723">Serine/threonine-protein kinase</keyword>
<dbReference type="Proteomes" id="UP001597083">
    <property type="component" value="Unassembled WGS sequence"/>
</dbReference>
<reference evidence="4" key="1">
    <citation type="journal article" date="2019" name="Int. J. Syst. Evol. Microbiol.">
        <title>The Global Catalogue of Microorganisms (GCM) 10K type strain sequencing project: providing services to taxonomists for standard genome sequencing and annotation.</title>
        <authorList>
            <consortium name="The Broad Institute Genomics Platform"/>
            <consortium name="The Broad Institute Genome Sequencing Center for Infectious Disease"/>
            <person name="Wu L."/>
            <person name="Ma J."/>
        </authorList>
    </citation>
    <scope>NUCLEOTIDE SEQUENCE [LARGE SCALE GENOMIC DNA]</scope>
    <source>
        <strain evidence="4">JCM 31696</strain>
    </source>
</reference>
<name>A0ABW3CS89_9ACTN</name>
<keyword evidence="3" id="KW-0067">ATP-binding</keyword>
<comment type="caution">
    <text evidence="3">The sequence shown here is derived from an EMBL/GenBank/DDBJ whole genome shotgun (WGS) entry which is preliminary data.</text>
</comment>
<sequence>MPIDRDCLAISMQASNAAAGLARTLTNARLEKWGYSHISYDAFLIASELVSNAIEFTRGQEIVYRVSRADGEVMLAVWDSSSRVPARREPTVRTLDDLDLAPERWDGNGGWGLNIVATLASRCGYTTDPKGGKWVWATLKT</sequence>
<evidence type="ECO:0000313" key="4">
    <source>
        <dbReference type="Proteomes" id="UP001597083"/>
    </source>
</evidence>
<proteinExistence type="predicted"/>
<dbReference type="GO" id="GO:0005524">
    <property type="term" value="F:ATP binding"/>
    <property type="evidence" value="ECO:0007669"/>
    <property type="project" value="UniProtKB-KW"/>
</dbReference>
<organism evidence="3 4">
    <name type="scientific">Actinomadura adrarensis</name>
    <dbReference type="NCBI Taxonomy" id="1819600"/>
    <lineage>
        <taxon>Bacteria</taxon>
        <taxon>Bacillati</taxon>
        <taxon>Actinomycetota</taxon>
        <taxon>Actinomycetes</taxon>
        <taxon>Streptosporangiales</taxon>
        <taxon>Thermomonosporaceae</taxon>
        <taxon>Actinomadura</taxon>
    </lineage>
</organism>
<dbReference type="PANTHER" id="PTHR35526">
    <property type="entry name" value="ANTI-SIGMA-F FACTOR RSBW-RELATED"/>
    <property type="match status" value="1"/>
</dbReference>
<dbReference type="CDD" id="cd16936">
    <property type="entry name" value="HATPase_RsbW-like"/>
    <property type="match status" value="1"/>
</dbReference>
<accession>A0ABW3CS89</accession>
<dbReference type="Gene3D" id="3.30.565.10">
    <property type="entry name" value="Histidine kinase-like ATPase, C-terminal domain"/>
    <property type="match status" value="1"/>
</dbReference>
<evidence type="ECO:0000256" key="1">
    <source>
        <dbReference type="ARBA" id="ARBA00022527"/>
    </source>
</evidence>
<keyword evidence="1" id="KW-0808">Transferase</keyword>
<feature type="domain" description="Histidine kinase/HSP90-like ATPase" evidence="2">
    <location>
        <begin position="20"/>
        <end position="138"/>
    </location>
</feature>
<dbReference type="Pfam" id="PF13581">
    <property type="entry name" value="HATPase_c_2"/>
    <property type="match status" value="1"/>
</dbReference>
<dbReference type="InterPro" id="IPR003594">
    <property type="entry name" value="HATPase_dom"/>
</dbReference>
<evidence type="ECO:0000259" key="2">
    <source>
        <dbReference type="Pfam" id="PF13581"/>
    </source>
</evidence>
<keyword evidence="4" id="KW-1185">Reference proteome</keyword>
<dbReference type="InterPro" id="IPR036890">
    <property type="entry name" value="HATPase_C_sf"/>
</dbReference>
<keyword evidence="3" id="KW-0547">Nucleotide-binding</keyword>
<protein>
    <submittedName>
        <fullName evidence="3">ATP-binding protein</fullName>
    </submittedName>
</protein>
<evidence type="ECO:0000313" key="3">
    <source>
        <dbReference type="EMBL" id="MFD0856842.1"/>
    </source>
</evidence>
<dbReference type="InterPro" id="IPR050267">
    <property type="entry name" value="Anti-sigma-factor_SerPK"/>
</dbReference>
<keyword evidence="1" id="KW-0418">Kinase</keyword>
<gene>
    <name evidence="3" type="ORF">ACFQ07_31710</name>
</gene>
<dbReference type="PANTHER" id="PTHR35526:SF3">
    <property type="entry name" value="ANTI-SIGMA-F FACTOR RSBW"/>
    <property type="match status" value="1"/>
</dbReference>
<dbReference type="EMBL" id="JBHTIR010004276">
    <property type="protein sequence ID" value="MFD0856842.1"/>
    <property type="molecule type" value="Genomic_DNA"/>
</dbReference>